<feature type="compositionally biased region" description="Polar residues" evidence="1">
    <location>
        <begin position="252"/>
        <end position="262"/>
    </location>
</feature>
<feature type="compositionally biased region" description="Acidic residues" evidence="1">
    <location>
        <begin position="442"/>
        <end position="459"/>
    </location>
</feature>
<sequence length="563" mass="63065">MAAASLVMLSQQHQNPLAYNSEVEAGPNMYSDSEPPANIQQPTARNYYVPGDEMINEAGLEAMEAEIDLKILNQVSGDALEVRQDKFKKTVTAVQAIVAKKLYRAKSVSLELYFKEHWKISRAQVYRFLDCAAVLQHLDGFTRIPIRERLCRTLKSLAKNRHDIRILWAACLSQIQGNTDTITSTMLNHLWTDLLAERKVSGIPEANLVLPLGWTDATWEKRMDGIAKEYGGEWMSDDGIRVPTTPAPALGGSTSSMQPTIKSEQPSPESSHPPPQTEPFWNSFCSKHKAPIFSDVSTLLESSDSEGGCEQHQPFTSEELTALVHSLSNVDRRNHHLEYFENGEWKHARSFHWRVRANNVNNEQTLGSVEPAIMLTNAPAMLPPPPKSIRPYKKASRPKALSAKRSSSSRYIDESSDFAPTQAVPVAAEPPHPSKHRRELEEYVEEDTDGEDNSSDYYDDAALPSRIKKKPRCLTNKFASTSSVGAVSNVEFLSDAIADEVMESCWKDFAPEELEAVAVLQKYRFDRQSASPVLHMNQGPEAQSRPTTWNRNSDRFPELNTAL</sequence>
<comment type="caution">
    <text evidence="2">The sequence shown here is derived from an EMBL/GenBank/DDBJ whole genome shotgun (WGS) entry which is preliminary data.</text>
</comment>
<organism evidence="2 3">
    <name type="scientific">Rhizoclosmatium globosum</name>
    <dbReference type="NCBI Taxonomy" id="329046"/>
    <lineage>
        <taxon>Eukaryota</taxon>
        <taxon>Fungi</taxon>
        <taxon>Fungi incertae sedis</taxon>
        <taxon>Chytridiomycota</taxon>
        <taxon>Chytridiomycota incertae sedis</taxon>
        <taxon>Chytridiomycetes</taxon>
        <taxon>Chytridiales</taxon>
        <taxon>Chytriomycetaceae</taxon>
        <taxon>Rhizoclosmatium</taxon>
    </lineage>
</organism>
<dbReference type="STRING" id="329046.A0A1Y2CBT0"/>
<reference evidence="2 3" key="1">
    <citation type="submission" date="2016-07" db="EMBL/GenBank/DDBJ databases">
        <title>Pervasive Adenine N6-methylation of Active Genes in Fungi.</title>
        <authorList>
            <consortium name="DOE Joint Genome Institute"/>
            <person name="Mondo S.J."/>
            <person name="Dannebaum R.O."/>
            <person name="Kuo R.C."/>
            <person name="Labutti K."/>
            <person name="Haridas S."/>
            <person name="Kuo A."/>
            <person name="Salamov A."/>
            <person name="Ahrendt S.R."/>
            <person name="Lipzen A."/>
            <person name="Sullivan W."/>
            <person name="Andreopoulos W.B."/>
            <person name="Clum A."/>
            <person name="Lindquist E."/>
            <person name="Daum C."/>
            <person name="Ramamoorthy G.K."/>
            <person name="Gryganskyi A."/>
            <person name="Culley D."/>
            <person name="Magnuson J.K."/>
            <person name="James T.Y."/>
            <person name="O'Malley M.A."/>
            <person name="Stajich J.E."/>
            <person name="Spatafora J.W."/>
            <person name="Visel A."/>
            <person name="Grigoriev I.V."/>
        </authorList>
    </citation>
    <scope>NUCLEOTIDE SEQUENCE [LARGE SCALE GENOMIC DNA]</scope>
    <source>
        <strain evidence="2 3">JEL800</strain>
    </source>
</reference>
<feature type="region of interest" description="Disordered" evidence="1">
    <location>
        <begin position="237"/>
        <end position="281"/>
    </location>
</feature>
<feature type="region of interest" description="Disordered" evidence="1">
    <location>
        <begin position="377"/>
        <end position="459"/>
    </location>
</feature>
<feature type="region of interest" description="Disordered" evidence="1">
    <location>
        <begin position="535"/>
        <end position="563"/>
    </location>
</feature>
<name>A0A1Y2CBT0_9FUNG</name>
<dbReference type="Proteomes" id="UP000193642">
    <property type="component" value="Unassembled WGS sequence"/>
</dbReference>
<protein>
    <submittedName>
        <fullName evidence="2">Uncharacterized protein</fullName>
    </submittedName>
</protein>
<dbReference type="OrthoDB" id="5595153at2759"/>
<keyword evidence="3" id="KW-1185">Reference proteome</keyword>
<dbReference type="EMBL" id="MCGO01000022">
    <property type="protein sequence ID" value="ORY44488.1"/>
    <property type="molecule type" value="Genomic_DNA"/>
</dbReference>
<gene>
    <name evidence="2" type="ORF">BCR33DRAFT_716998</name>
</gene>
<evidence type="ECO:0000313" key="2">
    <source>
        <dbReference type="EMBL" id="ORY44488.1"/>
    </source>
</evidence>
<evidence type="ECO:0000256" key="1">
    <source>
        <dbReference type="SAM" id="MobiDB-lite"/>
    </source>
</evidence>
<proteinExistence type="predicted"/>
<accession>A0A1Y2CBT0</accession>
<evidence type="ECO:0000313" key="3">
    <source>
        <dbReference type="Proteomes" id="UP000193642"/>
    </source>
</evidence>
<dbReference type="AlphaFoldDB" id="A0A1Y2CBT0"/>
<feature type="compositionally biased region" description="Low complexity" evidence="1">
    <location>
        <begin position="398"/>
        <end position="410"/>
    </location>
</feature>
<feature type="compositionally biased region" description="Polar residues" evidence="1">
    <location>
        <begin position="540"/>
        <end position="551"/>
    </location>
</feature>